<keyword evidence="2" id="KW-0812">Transmembrane</keyword>
<dbReference type="Proteomes" id="UP001589698">
    <property type="component" value="Unassembled WGS sequence"/>
</dbReference>
<feature type="transmembrane region" description="Helical" evidence="2">
    <location>
        <begin position="56"/>
        <end position="75"/>
    </location>
</feature>
<comment type="caution">
    <text evidence="3">The sequence shown here is derived from an EMBL/GenBank/DDBJ whole genome shotgun (WGS) entry which is preliminary data.</text>
</comment>
<evidence type="ECO:0000313" key="4">
    <source>
        <dbReference type="Proteomes" id="UP001589698"/>
    </source>
</evidence>
<feature type="compositionally biased region" description="Pro residues" evidence="1">
    <location>
        <begin position="9"/>
        <end position="26"/>
    </location>
</feature>
<evidence type="ECO:0000256" key="1">
    <source>
        <dbReference type="SAM" id="MobiDB-lite"/>
    </source>
</evidence>
<keyword evidence="2" id="KW-1133">Transmembrane helix</keyword>
<dbReference type="EMBL" id="JBHLXH010000001">
    <property type="protein sequence ID" value="MFC0222765.1"/>
    <property type="molecule type" value="Genomic_DNA"/>
</dbReference>
<feature type="transmembrane region" description="Helical" evidence="2">
    <location>
        <begin position="128"/>
        <end position="150"/>
    </location>
</feature>
<feature type="transmembrane region" description="Helical" evidence="2">
    <location>
        <begin position="95"/>
        <end position="116"/>
    </location>
</feature>
<name>A0ABV6E1B2_9ACTN</name>
<feature type="transmembrane region" description="Helical" evidence="2">
    <location>
        <begin position="170"/>
        <end position="188"/>
    </location>
</feature>
<keyword evidence="2" id="KW-0472">Membrane</keyword>
<feature type="region of interest" description="Disordered" evidence="1">
    <location>
        <begin position="1"/>
        <end position="36"/>
    </location>
</feature>
<evidence type="ECO:0000256" key="2">
    <source>
        <dbReference type="SAM" id="Phobius"/>
    </source>
</evidence>
<accession>A0ABV6E1B2</accession>
<dbReference type="RefSeq" id="WP_378518445.1">
    <property type="nucleotide sequence ID" value="NZ_CBCSDI010000081.1"/>
</dbReference>
<sequence>MSDTTPGAEPTPEPTPPPSSSTPPPASSGGGWSGSAASQQANEAVATLKKGNPLDLATIGAGLLVLLGSLLPYYTVSVSGFGANASESVTAWHGFFGWFGALLALAAAVVLVLHLLAVALPVPVRLTVLGLLALSALCTLLALFVMPGGSCDDSLLGGSLCDMIDQGHGVGYWLALLASLAGTGLAVLRRTAP</sequence>
<protein>
    <submittedName>
        <fullName evidence="3">Uncharacterized protein</fullName>
    </submittedName>
</protein>
<evidence type="ECO:0000313" key="3">
    <source>
        <dbReference type="EMBL" id="MFC0222765.1"/>
    </source>
</evidence>
<reference evidence="3 4" key="1">
    <citation type="submission" date="2024-09" db="EMBL/GenBank/DDBJ databases">
        <authorList>
            <person name="Sun Q."/>
            <person name="Mori K."/>
        </authorList>
    </citation>
    <scope>NUCLEOTIDE SEQUENCE [LARGE SCALE GENOMIC DNA]</scope>
    <source>
        <strain evidence="3 4">CCM 8654</strain>
    </source>
</reference>
<gene>
    <name evidence="3" type="ORF">ACFFJG_09745</name>
</gene>
<keyword evidence="4" id="KW-1185">Reference proteome</keyword>
<organism evidence="3 4">
    <name type="scientific">Nocardioides zeicaulis</name>
    <dbReference type="NCBI Taxonomy" id="1776857"/>
    <lineage>
        <taxon>Bacteria</taxon>
        <taxon>Bacillati</taxon>
        <taxon>Actinomycetota</taxon>
        <taxon>Actinomycetes</taxon>
        <taxon>Propionibacteriales</taxon>
        <taxon>Nocardioidaceae</taxon>
        <taxon>Nocardioides</taxon>
    </lineage>
</organism>
<proteinExistence type="predicted"/>